<dbReference type="GO" id="GO:0005634">
    <property type="term" value="C:nucleus"/>
    <property type="evidence" value="ECO:0007669"/>
    <property type="project" value="TreeGrafter"/>
</dbReference>
<gene>
    <name evidence="1" type="ORF">DCAR_0727242</name>
</gene>
<dbReference type="SUPFAM" id="SSF50978">
    <property type="entry name" value="WD40 repeat-like"/>
    <property type="match status" value="1"/>
</dbReference>
<dbReference type="EMBL" id="CP093349">
    <property type="protein sequence ID" value="WOH07808.1"/>
    <property type="molecule type" value="Genomic_DNA"/>
</dbReference>
<proteinExistence type="predicted"/>
<dbReference type="Proteomes" id="UP000077755">
    <property type="component" value="Chromosome 7"/>
</dbReference>
<dbReference type="InterPro" id="IPR040092">
    <property type="entry name" value="TBRG1"/>
</dbReference>
<evidence type="ECO:0000313" key="1">
    <source>
        <dbReference type="EMBL" id="WOH07808.1"/>
    </source>
</evidence>
<dbReference type="GO" id="GO:0051726">
    <property type="term" value="P:regulation of cell cycle"/>
    <property type="evidence" value="ECO:0007669"/>
    <property type="project" value="TreeGrafter"/>
</dbReference>
<evidence type="ECO:0008006" key="3">
    <source>
        <dbReference type="Google" id="ProtNLM"/>
    </source>
</evidence>
<dbReference type="Gene3D" id="3.30.160.360">
    <property type="match status" value="1"/>
</dbReference>
<sequence>MAKRERDKSDGLEIISVGSLYSGPLDKKYWSSSRGKDRYPYPVGYHAMRTQNGVTYTMQIHEGLKGPSFTITSTDGQSCTGQTPDIAWKSCQKTSASHTKLGHGKRYSCKIDGVEFFGFKNQFVLRLFRELVANVNRKAASSNNCEGDLETKHQTRCTEPCRKHDLVQYLEKPEVTGKRSRRCGVSAVKSIYGTRSNAVPAPELRSQKKNIQSQKNCSCSPSNDSHGVCNKLGTIDASKTSKTIDEQKDCLHLVYSSEHFNNEICKEDVSVFVSSHEHAAMTGSMFNEKEPFNRNKVISPPLLKSSEKVEKEETLFRNASQTINDLYLCAPHSLDVELDGTLNSKGVNDLAAACLITPDDSKTQSCLGEETVTSTENVCSEKSGTDSVGQEITTSMMTVLLPRALPLLKKDTRKKKTTLNTSGISVYKKRSKYKSSKTNLVPEVTSGPMVLDNYDNNQSEMNVDNQYLTEPPSGDIAPMVPDSYDNNQSERDHSLLVSTAVQEDLVSSGRNYSAPKTTKLPVTVNMLQESTVGATLHFSHKEHQPLSERLQFHRKKKLTKEPAIPCQQKSVKTFSGAIEETVCTTDAEINPLESLVKEINDEKARDHTNKEIFGEVLGVGDLAAERDIPLSESIICRSLKDTGALEARATGSIATSDNFQQNLSYNLSKHDSKYEEKNDGQWSKKNRDRNFMLAEAPGRHIYKVTPPTKTQNSYRPAIFEWDSQDHDNKKSPQNQALPELDVSSPLLLDQGESFRNKLISRNIEETGSDLTAQTNMKHDSEGGNIFELMGCYIHPKPILSVLLSIKNDAICICVLCGSFVDKQQTLYIHKTPTQGQRKGCPSLIGHAPIVFPVTNDALCREIALDGSSLQFTPDGQYLVLLDCIKAPYCRRANISCPCPECTSASNKKNAVKIVQVKPGYMSVVATLKTANTIHCILVCEPNYLLAAEESKKLHLWVMNSTWSKEITERYFPISDCMDPYIMELKRIPKCSTLILGHNGFGKFSLWDIEKCILVSRFSAASTSLCRFSPISALISRRQGIVAGLDEEQNNNIIDASTNLFLENASTHTCTLEGKDVLIPLLISNTDLHSHQSSDYEMNKLGWRQALLVNNEILLDDILDSSAVAVGTVAGHGIIGTMDGLVYMWELSTGATLGNLHQFKGSAVSCIATDGSSSGAFAVAADCWLRVYLHS</sequence>
<evidence type="ECO:0000313" key="2">
    <source>
        <dbReference type="Proteomes" id="UP000077755"/>
    </source>
</evidence>
<dbReference type="InterPro" id="IPR036322">
    <property type="entry name" value="WD40_repeat_dom_sf"/>
</dbReference>
<dbReference type="Gene3D" id="2.130.10.10">
    <property type="entry name" value="YVTN repeat-like/Quinoprotein amine dehydrogenase"/>
    <property type="match status" value="1"/>
</dbReference>
<dbReference type="PANTHER" id="PTHR22715">
    <property type="entry name" value="TRANSFORMING GROWTH FACTOR BETA REGULATED GENE 1"/>
    <property type="match status" value="1"/>
</dbReference>
<dbReference type="InterPro" id="IPR015943">
    <property type="entry name" value="WD40/YVTN_repeat-like_dom_sf"/>
</dbReference>
<protein>
    <recommendedName>
        <fullName evidence="3">FYR C-terminal domain-containing protein</fullName>
    </recommendedName>
</protein>
<accession>A0AAF1B7S7</accession>
<dbReference type="PANTHER" id="PTHR22715:SF1">
    <property type="entry name" value="DNA BINDING PROTEIN"/>
    <property type="match status" value="1"/>
</dbReference>
<organism evidence="1 2">
    <name type="scientific">Daucus carota subsp. sativus</name>
    <name type="common">Carrot</name>
    <dbReference type="NCBI Taxonomy" id="79200"/>
    <lineage>
        <taxon>Eukaryota</taxon>
        <taxon>Viridiplantae</taxon>
        <taxon>Streptophyta</taxon>
        <taxon>Embryophyta</taxon>
        <taxon>Tracheophyta</taxon>
        <taxon>Spermatophyta</taxon>
        <taxon>Magnoliopsida</taxon>
        <taxon>eudicotyledons</taxon>
        <taxon>Gunneridae</taxon>
        <taxon>Pentapetalae</taxon>
        <taxon>asterids</taxon>
        <taxon>campanulids</taxon>
        <taxon>Apiales</taxon>
        <taxon>Apiaceae</taxon>
        <taxon>Apioideae</taxon>
        <taxon>Scandiceae</taxon>
        <taxon>Daucinae</taxon>
        <taxon>Daucus</taxon>
        <taxon>Daucus sect. Daucus</taxon>
    </lineage>
</organism>
<reference evidence="1" key="2">
    <citation type="submission" date="2022-03" db="EMBL/GenBank/DDBJ databases">
        <title>Draft title - Genomic analysis of global carrot germplasm unveils the trajectory of domestication and the origin of high carotenoid orange carrot.</title>
        <authorList>
            <person name="Iorizzo M."/>
            <person name="Ellison S."/>
            <person name="Senalik D."/>
            <person name="Macko-Podgorni A."/>
            <person name="Grzebelus D."/>
            <person name="Bostan H."/>
            <person name="Rolling W."/>
            <person name="Curaba J."/>
            <person name="Simon P."/>
        </authorList>
    </citation>
    <scope>NUCLEOTIDE SEQUENCE</scope>
    <source>
        <tissue evidence="1">Leaf</tissue>
    </source>
</reference>
<reference evidence="1" key="1">
    <citation type="journal article" date="2016" name="Nat. Genet.">
        <title>A high-quality carrot genome assembly provides new insights into carotenoid accumulation and asterid genome evolution.</title>
        <authorList>
            <person name="Iorizzo M."/>
            <person name="Ellison S."/>
            <person name="Senalik D."/>
            <person name="Zeng P."/>
            <person name="Satapoomin P."/>
            <person name="Huang J."/>
            <person name="Bowman M."/>
            <person name="Iovene M."/>
            <person name="Sanseverino W."/>
            <person name="Cavagnaro P."/>
            <person name="Yildiz M."/>
            <person name="Macko-Podgorni A."/>
            <person name="Moranska E."/>
            <person name="Grzebelus E."/>
            <person name="Grzebelus D."/>
            <person name="Ashrafi H."/>
            <person name="Zheng Z."/>
            <person name="Cheng S."/>
            <person name="Spooner D."/>
            <person name="Van Deynze A."/>
            <person name="Simon P."/>
        </authorList>
    </citation>
    <scope>NUCLEOTIDE SEQUENCE</scope>
    <source>
        <tissue evidence="1">Leaf</tissue>
    </source>
</reference>
<keyword evidence="2" id="KW-1185">Reference proteome</keyword>
<dbReference type="AlphaFoldDB" id="A0AAF1B7S7"/>
<name>A0AAF1B7S7_DAUCS</name>